<sequence>MRRRIAASWFWIVVLGGCVQAQPYDSTSQTGAPPVQAYDPYDPRSTPSSGQAGGSGGNVATTPATRETFSQQEILNQVEGVFGQSVQQLALAVQQLFREQGEPNGYIAGEEFGAALGIGVRYGRGKLTTRRTQNLPVFWQGPSIGFDLGVNIAKVFILVYHLPSEAALFQRFPGVEGSLYVIGGVGVNYLKSGHTVVAPIRLGAGWRQGVSAGYISFTRTENYNPF</sequence>
<evidence type="ECO:0008006" key="5">
    <source>
        <dbReference type="Google" id="ProtNLM"/>
    </source>
</evidence>
<dbReference type="OrthoDB" id="9796051at2"/>
<dbReference type="EMBL" id="FNOW01000009">
    <property type="protein sequence ID" value="SDX67676.1"/>
    <property type="molecule type" value="Genomic_DNA"/>
</dbReference>
<dbReference type="AlphaFoldDB" id="A0A1H3DMN7"/>
<dbReference type="STRING" id="61595.SAMN05421644_10949"/>
<dbReference type="Pfam" id="PF06577">
    <property type="entry name" value="EipA"/>
    <property type="match status" value="1"/>
</dbReference>
<feature type="chain" id="PRO_5011696514" description="DUF1134 domain-containing protein" evidence="2">
    <location>
        <begin position="22"/>
        <end position="226"/>
    </location>
</feature>
<name>A0A1H3DMN7_ALLWA</name>
<feature type="region of interest" description="Disordered" evidence="1">
    <location>
        <begin position="24"/>
        <end position="62"/>
    </location>
</feature>
<feature type="signal peptide" evidence="2">
    <location>
        <begin position="1"/>
        <end position="21"/>
    </location>
</feature>
<reference evidence="4" key="1">
    <citation type="submission" date="2016-10" db="EMBL/GenBank/DDBJ databases">
        <authorList>
            <person name="Varghese N."/>
            <person name="Submissions S."/>
        </authorList>
    </citation>
    <scope>NUCLEOTIDE SEQUENCE [LARGE SCALE GENOMIC DNA]</scope>
    <source>
        <strain evidence="4">DSM 173</strain>
    </source>
</reference>
<protein>
    <recommendedName>
        <fullName evidence="5">DUF1134 domain-containing protein</fullName>
    </recommendedName>
</protein>
<dbReference type="Proteomes" id="UP000198672">
    <property type="component" value="Unassembled WGS sequence"/>
</dbReference>
<evidence type="ECO:0000313" key="4">
    <source>
        <dbReference type="Proteomes" id="UP000198672"/>
    </source>
</evidence>
<dbReference type="PROSITE" id="PS51257">
    <property type="entry name" value="PROKAR_LIPOPROTEIN"/>
    <property type="match status" value="1"/>
</dbReference>
<keyword evidence="4" id="KW-1185">Reference proteome</keyword>
<evidence type="ECO:0000256" key="2">
    <source>
        <dbReference type="SAM" id="SignalP"/>
    </source>
</evidence>
<proteinExistence type="predicted"/>
<evidence type="ECO:0000313" key="3">
    <source>
        <dbReference type="EMBL" id="SDX67676.1"/>
    </source>
</evidence>
<organism evidence="3 4">
    <name type="scientific">Allochromatium warmingii</name>
    <name type="common">Chromatium warmingii</name>
    <dbReference type="NCBI Taxonomy" id="61595"/>
    <lineage>
        <taxon>Bacteria</taxon>
        <taxon>Pseudomonadati</taxon>
        <taxon>Pseudomonadota</taxon>
        <taxon>Gammaproteobacteria</taxon>
        <taxon>Chromatiales</taxon>
        <taxon>Chromatiaceae</taxon>
        <taxon>Allochromatium</taxon>
    </lineage>
</organism>
<keyword evidence="2" id="KW-0732">Signal</keyword>
<accession>A0A1H3DMN7</accession>
<evidence type="ECO:0000256" key="1">
    <source>
        <dbReference type="SAM" id="MobiDB-lite"/>
    </source>
</evidence>
<gene>
    <name evidence="3" type="ORF">SAMN05421644_10949</name>
</gene>
<dbReference type="RefSeq" id="WP_091332591.1">
    <property type="nucleotide sequence ID" value="NZ_FNOW01000009.1"/>
</dbReference>
<dbReference type="InterPro" id="IPR008325">
    <property type="entry name" value="EipA-like"/>
</dbReference>